<evidence type="ECO:0000256" key="7">
    <source>
        <dbReference type="ARBA" id="ARBA00022741"/>
    </source>
</evidence>
<evidence type="ECO:0000256" key="3">
    <source>
        <dbReference type="ARBA" id="ARBA00019010"/>
    </source>
</evidence>
<dbReference type="GO" id="GO:0005524">
    <property type="term" value="F:ATP binding"/>
    <property type="evidence" value="ECO:0007669"/>
    <property type="project" value="UniProtKB-KW"/>
</dbReference>
<organism evidence="11 12">
    <name type="scientific">Hippea maritima (strain ATCC 700847 / DSM 10411 / MH2)</name>
    <dbReference type="NCBI Taxonomy" id="760142"/>
    <lineage>
        <taxon>Bacteria</taxon>
        <taxon>Pseudomonadati</taxon>
        <taxon>Campylobacterota</taxon>
        <taxon>Desulfurellia</taxon>
        <taxon>Desulfurellales</taxon>
        <taxon>Hippeaceae</taxon>
        <taxon>Hippea</taxon>
    </lineage>
</organism>
<dbReference type="Proteomes" id="UP000008139">
    <property type="component" value="Chromosome"/>
</dbReference>
<dbReference type="eggNOG" id="COG0802">
    <property type="taxonomic scope" value="Bacteria"/>
</dbReference>
<dbReference type="InterPro" id="IPR003442">
    <property type="entry name" value="T6A_TsaE"/>
</dbReference>
<evidence type="ECO:0000256" key="9">
    <source>
        <dbReference type="ARBA" id="ARBA00022842"/>
    </source>
</evidence>
<protein>
    <recommendedName>
        <fullName evidence="3">tRNA threonylcarbamoyladenosine biosynthesis protein TsaE</fullName>
    </recommendedName>
    <alternativeName>
        <fullName evidence="10">t(6)A37 threonylcarbamoyladenosine biosynthesis protein TsaE</fullName>
    </alternativeName>
</protein>
<dbReference type="OrthoDB" id="9815896at2"/>
<keyword evidence="4" id="KW-0963">Cytoplasm</keyword>
<dbReference type="PANTHER" id="PTHR33540">
    <property type="entry name" value="TRNA THREONYLCARBAMOYLADENOSINE BIOSYNTHESIS PROTEIN TSAE"/>
    <property type="match status" value="1"/>
</dbReference>
<dbReference type="GO" id="GO:0002949">
    <property type="term" value="P:tRNA threonylcarbamoyladenosine modification"/>
    <property type="evidence" value="ECO:0007669"/>
    <property type="project" value="InterPro"/>
</dbReference>
<comment type="similarity">
    <text evidence="2">Belongs to the TsaE family.</text>
</comment>
<accession>F2LUC4</accession>
<dbReference type="HOGENOM" id="CLU_087829_5_0_7"/>
<dbReference type="STRING" id="760142.Hipma_0478"/>
<evidence type="ECO:0000256" key="6">
    <source>
        <dbReference type="ARBA" id="ARBA00022723"/>
    </source>
</evidence>
<keyword evidence="5" id="KW-0819">tRNA processing</keyword>
<dbReference type="GO" id="GO:0005737">
    <property type="term" value="C:cytoplasm"/>
    <property type="evidence" value="ECO:0007669"/>
    <property type="project" value="UniProtKB-SubCell"/>
</dbReference>
<keyword evidence="9" id="KW-0460">Magnesium</keyword>
<evidence type="ECO:0000256" key="4">
    <source>
        <dbReference type="ARBA" id="ARBA00022490"/>
    </source>
</evidence>
<sequence>MINNKSYVSKSENETKKIAKEIVKNLISNKKRCVVFLKGDLGSGKTTFVRFALEALGLKDDEFEGSPSFTLVNEYKEGIFHMDLYRITSDEELINSGIYDYFSNEGIFFIEWPDKLKIKPDIVIEFKDKNGGRIINVHSS</sequence>
<dbReference type="RefSeq" id="WP_013681491.1">
    <property type="nucleotide sequence ID" value="NC_015318.1"/>
</dbReference>
<dbReference type="NCBIfam" id="TIGR00150">
    <property type="entry name" value="T6A_YjeE"/>
    <property type="match status" value="1"/>
</dbReference>
<evidence type="ECO:0000313" key="12">
    <source>
        <dbReference type="Proteomes" id="UP000008139"/>
    </source>
</evidence>
<dbReference type="Gene3D" id="3.40.50.300">
    <property type="entry name" value="P-loop containing nucleotide triphosphate hydrolases"/>
    <property type="match status" value="1"/>
</dbReference>
<dbReference type="GO" id="GO:0046872">
    <property type="term" value="F:metal ion binding"/>
    <property type="evidence" value="ECO:0007669"/>
    <property type="project" value="UniProtKB-KW"/>
</dbReference>
<dbReference type="SUPFAM" id="SSF52540">
    <property type="entry name" value="P-loop containing nucleoside triphosphate hydrolases"/>
    <property type="match status" value="1"/>
</dbReference>
<gene>
    <name evidence="11" type="ordered locus">Hipma_0478</name>
</gene>
<dbReference type="Pfam" id="PF02367">
    <property type="entry name" value="TsaE"/>
    <property type="match status" value="1"/>
</dbReference>
<keyword evidence="8" id="KW-0067">ATP-binding</keyword>
<comment type="subcellular location">
    <subcellularLocation>
        <location evidence="1">Cytoplasm</location>
    </subcellularLocation>
</comment>
<dbReference type="EMBL" id="CP002606">
    <property type="protein sequence ID" value="AEA33450.1"/>
    <property type="molecule type" value="Genomic_DNA"/>
</dbReference>
<keyword evidence="12" id="KW-1185">Reference proteome</keyword>
<evidence type="ECO:0000256" key="5">
    <source>
        <dbReference type="ARBA" id="ARBA00022694"/>
    </source>
</evidence>
<dbReference type="InParanoid" id="F2LUC4"/>
<keyword evidence="6" id="KW-0479">Metal-binding</keyword>
<evidence type="ECO:0000256" key="1">
    <source>
        <dbReference type="ARBA" id="ARBA00004496"/>
    </source>
</evidence>
<dbReference type="FunCoup" id="F2LUC4">
    <property type="interactions" value="252"/>
</dbReference>
<name>F2LUC4_HIPMA</name>
<dbReference type="PANTHER" id="PTHR33540:SF2">
    <property type="entry name" value="TRNA THREONYLCARBAMOYLADENOSINE BIOSYNTHESIS PROTEIN TSAE"/>
    <property type="match status" value="1"/>
</dbReference>
<reference evidence="11 12" key="1">
    <citation type="journal article" date="2011" name="Stand. Genomic Sci.">
        <title>Complete genome sequence of the thermophilic sulfur-reducer Hippea maritima type strain (MH(2)).</title>
        <authorList>
            <person name="Huntemann M."/>
            <person name="Lu M."/>
            <person name="Nolan M."/>
            <person name="Lapidus A."/>
            <person name="Lucas S."/>
            <person name="Hammon N."/>
            <person name="Deshpande S."/>
            <person name="Cheng J.F."/>
            <person name="Tapia R."/>
            <person name="Han C."/>
            <person name="Goodwin L."/>
            <person name="Pitluck S."/>
            <person name="Liolios K."/>
            <person name="Pagani I."/>
            <person name="Ivanova N."/>
            <person name="Ovchinikova G."/>
            <person name="Pati A."/>
            <person name="Chen A."/>
            <person name="Palaniappan K."/>
            <person name="Land M."/>
            <person name="Hauser L."/>
            <person name="Jeffries C.D."/>
            <person name="Detter J.C."/>
            <person name="Brambilla E.M."/>
            <person name="Rohde M."/>
            <person name="Spring S."/>
            <person name="Goker M."/>
            <person name="Woyke T."/>
            <person name="Bristow J."/>
            <person name="Eisen J.A."/>
            <person name="Markowitz V."/>
            <person name="Hugenholtz P."/>
            <person name="Kyrpides N.C."/>
            <person name="Klenk H.P."/>
            <person name="Mavromatis K."/>
        </authorList>
    </citation>
    <scope>NUCLEOTIDE SEQUENCE [LARGE SCALE GENOMIC DNA]</scope>
    <source>
        <strain evidence="12">ATCC 700847 / DSM 10411 / MH2</strain>
    </source>
</reference>
<dbReference type="AlphaFoldDB" id="F2LUC4"/>
<reference evidence="12" key="2">
    <citation type="submission" date="2011-03" db="EMBL/GenBank/DDBJ databases">
        <title>The complete genome of Hippea maritima DSM 10411.</title>
        <authorList>
            <consortium name="US DOE Joint Genome Institute (JGI-PGF)"/>
            <person name="Lucas S."/>
            <person name="Copeland A."/>
            <person name="Lapidus A."/>
            <person name="Bruce D."/>
            <person name="Goodwin L."/>
            <person name="Pitluck S."/>
            <person name="Peters L."/>
            <person name="Kyrpides N."/>
            <person name="Mavromatis K."/>
            <person name="Pagani I."/>
            <person name="Ivanova N."/>
            <person name="Mikhailova N."/>
            <person name="Lu M."/>
            <person name="Detter J.C."/>
            <person name="Tapia R."/>
            <person name="Han C."/>
            <person name="Land M."/>
            <person name="Hauser L."/>
            <person name="Markowitz V."/>
            <person name="Cheng J.-F."/>
            <person name="Hugenholtz P."/>
            <person name="Woyke T."/>
            <person name="Wu D."/>
            <person name="Spring S."/>
            <person name="Schroeder M."/>
            <person name="Brambilla E."/>
            <person name="Klenk H.-P."/>
            <person name="Eisen J.A."/>
        </authorList>
    </citation>
    <scope>NUCLEOTIDE SEQUENCE [LARGE SCALE GENOMIC DNA]</scope>
    <source>
        <strain evidence="12">ATCC 700847 / DSM 10411 / MH2</strain>
    </source>
</reference>
<dbReference type="InterPro" id="IPR027417">
    <property type="entry name" value="P-loop_NTPase"/>
</dbReference>
<evidence type="ECO:0000256" key="8">
    <source>
        <dbReference type="ARBA" id="ARBA00022840"/>
    </source>
</evidence>
<keyword evidence="7" id="KW-0547">Nucleotide-binding</keyword>
<evidence type="ECO:0000256" key="10">
    <source>
        <dbReference type="ARBA" id="ARBA00032441"/>
    </source>
</evidence>
<evidence type="ECO:0000313" key="11">
    <source>
        <dbReference type="EMBL" id="AEA33450.1"/>
    </source>
</evidence>
<evidence type="ECO:0000256" key="2">
    <source>
        <dbReference type="ARBA" id="ARBA00007599"/>
    </source>
</evidence>
<proteinExistence type="inferred from homology"/>
<dbReference type="KEGG" id="hmr:Hipma_0478"/>